<name>A0A819PED1_9BILA</name>
<evidence type="ECO:0000313" key="2">
    <source>
        <dbReference type="EMBL" id="CAF4011507.1"/>
    </source>
</evidence>
<evidence type="ECO:0000313" key="3">
    <source>
        <dbReference type="Proteomes" id="UP000663881"/>
    </source>
</evidence>
<reference evidence="2" key="1">
    <citation type="submission" date="2021-02" db="EMBL/GenBank/DDBJ databases">
        <authorList>
            <person name="Nowell W R."/>
        </authorList>
    </citation>
    <scope>NUCLEOTIDE SEQUENCE</scope>
</reference>
<dbReference type="AlphaFoldDB" id="A0A819PED1"/>
<evidence type="ECO:0000256" key="1">
    <source>
        <dbReference type="SAM" id="MobiDB-lite"/>
    </source>
</evidence>
<feature type="region of interest" description="Disordered" evidence="1">
    <location>
        <begin position="23"/>
        <end position="51"/>
    </location>
</feature>
<organism evidence="2 3">
    <name type="scientific">Adineta steineri</name>
    <dbReference type="NCBI Taxonomy" id="433720"/>
    <lineage>
        <taxon>Eukaryota</taxon>
        <taxon>Metazoa</taxon>
        <taxon>Spiralia</taxon>
        <taxon>Gnathifera</taxon>
        <taxon>Rotifera</taxon>
        <taxon>Eurotatoria</taxon>
        <taxon>Bdelloidea</taxon>
        <taxon>Adinetida</taxon>
        <taxon>Adinetidae</taxon>
        <taxon>Adineta</taxon>
    </lineage>
</organism>
<dbReference type="EMBL" id="CAJOAY010003249">
    <property type="protein sequence ID" value="CAF4011507.1"/>
    <property type="molecule type" value="Genomic_DNA"/>
</dbReference>
<feature type="compositionally biased region" description="Polar residues" evidence="1">
    <location>
        <begin position="40"/>
        <end position="51"/>
    </location>
</feature>
<protein>
    <submittedName>
        <fullName evidence="2">Uncharacterized protein</fullName>
    </submittedName>
</protein>
<proteinExistence type="predicted"/>
<gene>
    <name evidence="2" type="ORF">OKA104_LOCUS30399</name>
</gene>
<accession>A0A819PED1</accession>
<feature type="non-terminal residue" evidence="2">
    <location>
        <position position="1"/>
    </location>
</feature>
<dbReference type="Proteomes" id="UP000663881">
    <property type="component" value="Unassembled WGS sequence"/>
</dbReference>
<sequence>PWAITDVSKPVADIDNQFIENKISNQRKNYTQRRPHSMERQNSSSVLEFRL</sequence>
<comment type="caution">
    <text evidence="2">The sequence shown here is derived from an EMBL/GenBank/DDBJ whole genome shotgun (WGS) entry which is preliminary data.</text>
</comment>